<keyword evidence="3" id="KW-1185">Reference proteome</keyword>
<proteinExistence type="predicted"/>
<reference evidence="2 3" key="1">
    <citation type="submission" date="2011-02" db="EMBL/GenBank/DDBJ databases">
        <title>The Genome Sequence of Sphaeroforma arctica JP610.</title>
        <authorList>
            <consortium name="The Broad Institute Genome Sequencing Platform"/>
            <person name="Russ C."/>
            <person name="Cuomo C."/>
            <person name="Young S.K."/>
            <person name="Zeng Q."/>
            <person name="Gargeya S."/>
            <person name="Alvarado L."/>
            <person name="Berlin A."/>
            <person name="Chapman S.B."/>
            <person name="Chen Z."/>
            <person name="Freedman E."/>
            <person name="Gellesch M."/>
            <person name="Goldberg J."/>
            <person name="Griggs A."/>
            <person name="Gujja S."/>
            <person name="Heilman E."/>
            <person name="Heiman D."/>
            <person name="Howarth C."/>
            <person name="Mehta T."/>
            <person name="Neiman D."/>
            <person name="Pearson M."/>
            <person name="Roberts A."/>
            <person name="Saif S."/>
            <person name="Shea T."/>
            <person name="Shenoy N."/>
            <person name="Sisk P."/>
            <person name="Stolte C."/>
            <person name="Sykes S."/>
            <person name="White J."/>
            <person name="Yandava C."/>
            <person name="Burger G."/>
            <person name="Gray M.W."/>
            <person name="Holland P.W.H."/>
            <person name="King N."/>
            <person name="Lang F.B.F."/>
            <person name="Roger A.J."/>
            <person name="Ruiz-Trillo I."/>
            <person name="Haas B."/>
            <person name="Nusbaum C."/>
            <person name="Birren B."/>
        </authorList>
    </citation>
    <scope>NUCLEOTIDE SEQUENCE [LARGE SCALE GENOMIC DNA]</scope>
    <source>
        <strain evidence="2 3">JP610</strain>
    </source>
</reference>
<dbReference type="EMBL" id="KQ241606">
    <property type="protein sequence ID" value="KNC87521.1"/>
    <property type="molecule type" value="Genomic_DNA"/>
</dbReference>
<feature type="compositionally biased region" description="Basic and acidic residues" evidence="1">
    <location>
        <begin position="554"/>
        <end position="572"/>
    </location>
</feature>
<feature type="compositionally biased region" description="Low complexity" evidence="1">
    <location>
        <begin position="423"/>
        <end position="433"/>
    </location>
</feature>
<feature type="compositionally biased region" description="Low complexity" evidence="1">
    <location>
        <begin position="583"/>
        <end position="592"/>
    </location>
</feature>
<feature type="compositionally biased region" description="Basic and acidic residues" evidence="1">
    <location>
        <begin position="666"/>
        <end position="675"/>
    </location>
</feature>
<feature type="compositionally biased region" description="Basic residues" evidence="1">
    <location>
        <begin position="642"/>
        <end position="651"/>
    </location>
</feature>
<dbReference type="AlphaFoldDB" id="A0A0L0GF81"/>
<sequence>MDLQPKFSLTNMQSNPSDFWIFAAVCNWLSAFGPWVGLDVDVLKLEAALLNPTAHYEMLADIHMALLKSMQKKPEVVTQDNWQTRLAKYVKDNWEDMWTVQESPMLSADKQMIIETDYLELHYEYRLGLLHDLCVGVMKYAGPVSESITAIVRAGRSYELRLPALGEYKDLRDEITDSKCQYWLPCTDAPLLFATDYEGDWTPVSRTEDELADFVSLLESSIISERAKRKKLPAARGKVKGKAKAKSKMGAQSAMSAALLKEGDDLLTNLKITMEACSEARIRREEKEQAEIKKRERDSRRIAKLESEASIFRVEAGSRRTRTRVNYALDQDDDFLDDILDSHMSEVTRPSRRAPPKRSSTKDSQSSSVSDSEGEREHARRERREREQAERSERERTSRRGRSTKVVGVGCVPSYKANEDVGGESSAGESISELQGPAEIGSDNEGHNGAKLQQLDTSLSTEWQGNDGNQTKASELRRVDTGGSIGWQPSEHEEEFESDESNSKYTGKVSNKRSNRSVEKPQRKRKRKQEQVQTGSAENVDTEHVKPKHRKLIRLCDAEKEENSKDANEKLDPNYQVEDADKSYSPSSESSETLLDVELMRDEADDPWVDERSDNNSDSSYDFAADLQRERGGVGSSARGDRKGRKTKKNNVSKPAQETSKMTARKSYEEWHSDMSDNNSDGAADSGSVSDLSVSDDDYK</sequence>
<evidence type="ECO:0000256" key="1">
    <source>
        <dbReference type="SAM" id="MobiDB-lite"/>
    </source>
</evidence>
<accession>A0A0L0GF81</accession>
<feature type="compositionally biased region" description="Polar residues" evidence="1">
    <location>
        <begin position="454"/>
        <end position="473"/>
    </location>
</feature>
<feature type="compositionally biased region" description="Low complexity" evidence="1">
    <location>
        <begin position="680"/>
        <end position="693"/>
    </location>
</feature>
<feature type="compositionally biased region" description="Basic and acidic residues" evidence="1">
    <location>
        <begin position="373"/>
        <end position="398"/>
    </location>
</feature>
<feature type="compositionally biased region" description="Polar residues" evidence="1">
    <location>
        <begin position="652"/>
        <end position="662"/>
    </location>
</feature>
<dbReference type="GeneID" id="25900849"/>
<feature type="compositionally biased region" description="Low complexity" evidence="1">
    <location>
        <begin position="362"/>
        <end position="371"/>
    </location>
</feature>
<evidence type="ECO:0008006" key="4">
    <source>
        <dbReference type="Google" id="ProtNLM"/>
    </source>
</evidence>
<organism evidence="2 3">
    <name type="scientific">Sphaeroforma arctica JP610</name>
    <dbReference type="NCBI Taxonomy" id="667725"/>
    <lineage>
        <taxon>Eukaryota</taxon>
        <taxon>Ichthyosporea</taxon>
        <taxon>Ichthyophonida</taxon>
        <taxon>Sphaeroforma</taxon>
    </lineage>
</organism>
<dbReference type="RefSeq" id="XP_014161423.1">
    <property type="nucleotide sequence ID" value="XM_014305948.1"/>
</dbReference>
<gene>
    <name evidence="2" type="ORF">SARC_00345</name>
</gene>
<evidence type="ECO:0000313" key="2">
    <source>
        <dbReference type="EMBL" id="KNC87521.1"/>
    </source>
</evidence>
<feature type="region of interest" description="Disordered" evidence="1">
    <location>
        <begin position="346"/>
        <end position="700"/>
    </location>
</feature>
<name>A0A0L0GF81_9EUKA</name>
<protein>
    <recommendedName>
        <fullName evidence="4">DDT domain-containing protein</fullName>
    </recommendedName>
</protein>
<dbReference type="Proteomes" id="UP000054560">
    <property type="component" value="Unassembled WGS sequence"/>
</dbReference>
<evidence type="ECO:0000313" key="3">
    <source>
        <dbReference type="Proteomes" id="UP000054560"/>
    </source>
</evidence>